<keyword evidence="8 19" id="KW-0812">Transmembrane</keyword>
<dbReference type="InterPro" id="IPR000979">
    <property type="entry name" value="Phosphodiesterase_MJ0936/Vps29"/>
</dbReference>
<dbReference type="Pfam" id="PF12850">
    <property type="entry name" value="Metallophos_2"/>
    <property type="match status" value="1"/>
</dbReference>
<evidence type="ECO:0000256" key="6">
    <source>
        <dbReference type="ARBA" id="ARBA00022448"/>
    </source>
</evidence>
<dbReference type="PANTHER" id="PTHR16950">
    <property type="entry name" value="ZINC TRANSPORTER SLC39A7 HISTIDINE-RICH MEMBRANE PROTEIN KE4"/>
    <property type="match status" value="1"/>
</dbReference>
<dbReference type="Gene3D" id="3.60.21.10">
    <property type="match status" value="1"/>
</dbReference>
<dbReference type="GO" id="GO:0015031">
    <property type="term" value="P:protein transport"/>
    <property type="evidence" value="ECO:0007669"/>
    <property type="project" value="UniProtKB-KW"/>
</dbReference>
<keyword evidence="11" id="KW-0862">Zinc</keyword>
<dbReference type="STRING" id="610380.E2B894"/>
<keyword evidence="12 17" id="KW-0653">Protein transport</keyword>
<dbReference type="Pfam" id="PF02535">
    <property type="entry name" value="Zip"/>
    <property type="match status" value="1"/>
</dbReference>
<evidence type="ECO:0000256" key="19">
    <source>
        <dbReference type="SAM" id="Phobius"/>
    </source>
</evidence>
<evidence type="ECO:0000256" key="10">
    <source>
        <dbReference type="ARBA" id="ARBA00022753"/>
    </source>
</evidence>
<evidence type="ECO:0000256" key="12">
    <source>
        <dbReference type="ARBA" id="ARBA00022927"/>
    </source>
</evidence>
<feature type="transmembrane region" description="Helical" evidence="19">
    <location>
        <begin position="334"/>
        <end position="353"/>
    </location>
</feature>
<feature type="transmembrane region" description="Helical" evidence="19">
    <location>
        <begin position="143"/>
        <end position="161"/>
    </location>
</feature>
<evidence type="ECO:0000256" key="11">
    <source>
        <dbReference type="ARBA" id="ARBA00022833"/>
    </source>
</evidence>
<evidence type="ECO:0000256" key="1">
    <source>
        <dbReference type="ARBA" id="ARBA00004141"/>
    </source>
</evidence>
<dbReference type="Proteomes" id="UP000008237">
    <property type="component" value="Unassembled WGS sequence"/>
</dbReference>
<feature type="transmembrane region" description="Helical" evidence="19">
    <location>
        <begin position="107"/>
        <end position="131"/>
    </location>
</feature>
<gene>
    <name evidence="21" type="ORF">EAI_03606</name>
</gene>
<accession>E2B894</accession>
<dbReference type="InterPro" id="IPR024654">
    <property type="entry name" value="Calcineurin-like_PHP_lpxH"/>
</dbReference>
<evidence type="ECO:0000256" key="8">
    <source>
        <dbReference type="ARBA" id="ARBA00022692"/>
    </source>
</evidence>
<dbReference type="EMBL" id="GL446286">
    <property type="protein sequence ID" value="EFN88096.1"/>
    <property type="molecule type" value="Genomic_DNA"/>
</dbReference>
<dbReference type="NCBIfam" id="TIGR00040">
    <property type="entry name" value="yfcE"/>
    <property type="match status" value="1"/>
</dbReference>
<keyword evidence="22" id="KW-1185">Reference proteome</keyword>
<dbReference type="GO" id="GO:0042147">
    <property type="term" value="P:retrograde transport, endosome to Golgi"/>
    <property type="evidence" value="ECO:0007669"/>
    <property type="project" value="InterPro"/>
</dbReference>
<evidence type="ECO:0000256" key="17">
    <source>
        <dbReference type="RuleBase" id="RU362040"/>
    </source>
</evidence>
<dbReference type="GO" id="GO:0005385">
    <property type="term" value="F:zinc ion transmembrane transporter activity"/>
    <property type="evidence" value="ECO:0007669"/>
    <property type="project" value="TreeGrafter"/>
</dbReference>
<dbReference type="GO" id="GO:0010008">
    <property type="term" value="C:endosome membrane"/>
    <property type="evidence" value="ECO:0007669"/>
    <property type="project" value="UniProtKB-SubCell"/>
</dbReference>
<feature type="region of interest" description="Disordered" evidence="18">
    <location>
        <begin position="168"/>
        <end position="192"/>
    </location>
</feature>
<evidence type="ECO:0000256" key="7">
    <source>
        <dbReference type="ARBA" id="ARBA00022490"/>
    </source>
</evidence>
<proteinExistence type="inferred from homology"/>
<reference evidence="21 22" key="1">
    <citation type="journal article" date="2010" name="Science">
        <title>Genomic comparison of the ants Camponotus floridanus and Harpegnathos saltator.</title>
        <authorList>
            <person name="Bonasio R."/>
            <person name="Zhang G."/>
            <person name="Ye C."/>
            <person name="Mutti N.S."/>
            <person name="Fang X."/>
            <person name="Qin N."/>
            <person name="Donahue G."/>
            <person name="Yang P."/>
            <person name="Li Q."/>
            <person name="Li C."/>
            <person name="Zhang P."/>
            <person name="Huang Z."/>
            <person name="Berger S.L."/>
            <person name="Reinberg D."/>
            <person name="Wang J."/>
            <person name="Liebig J."/>
        </authorList>
    </citation>
    <scope>NUCLEOTIDE SEQUENCE [LARGE SCALE GENOMIC DNA]</scope>
    <source>
        <strain evidence="21 22">R22 G/1</strain>
    </source>
</reference>
<dbReference type="OMA" id="APRTNIH"/>
<evidence type="ECO:0000256" key="18">
    <source>
        <dbReference type="SAM" id="MobiDB-lite"/>
    </source>
</evidence>
<evidence type="ECO:0000256" key="15">
    <source>
        <dbReference type="ARBA" id="ARBA00031913"/>
    </source>
</evidence>
<keyword evidence="14 19" id="KW-0472">Membrane</keyword>
<dbReference type="InterPro" id="IPR003689">
    <property type="entry name" value="ZIP"/>
</dbReference>
<comment type="subcellular location">
    <subcellularLocation>
        <location evidence="3">Cytoplasm</location>
    </subcellularLocation>
    <subcellularLocation>
        <location evidence="2">Endosome membrane</location>
        <topology evidence="2">Peripheral membrane protein</topology>
    </subcellularLocation>
    <subcellularLocation>
        <location evidence="1">Membrane</location>
        <topology evidence="1">Multi-pass membrane protein</topology>
    </subcellularLocation>
</comment>
<feature type="compositionally biased region" description="Basic and acidic residues" evidence="18">
    <location>
        <begin position="233"/>
        <end position="259"/>
    </location>
</feature>
<evidence type="ECO:0000256" key="5">
    <source>
        <dbReference type="ARBA" id="ARBA00017767"/>
    </source>
</evidence>
<feature type="domain" description="Calcineurin-like phosphoesterase" evidence="20">
    <location>
        <begin position="397"/>
        <end position="537"/>
    </location>
</feature>
<evidence type="ECO:0000256" key="4">
    <source>
        <dbReference type="ARBA" id="ARBA00005945"/>
    </source>
</evidence>
<keyword evidence="6 17" id="KW-0813">Transport</keyword>
<evidence type="ECO:0000313" key="22">
    <source>
        <dbReference type="Proteomes" id="UP000008237"/>
    </source>
</evidence>
<keyword evidence="9" id="KW-0479">Metal-binding</keyword>
<evidence type="ECO:0000256" key="3">
    <source>
        <dbReference type="ARBA" id="ARBA00004496"/>
    </source>
</evidence>
<feature type="transmembrane region" description="Helical" evidence="19">
    <location>
        <begin position="197"/>
        <end position="213"/>
    </location>
</feature>
<comment type="similarity">
    <text evidence="16">Belongs to the ZIP transporter (TC 2.A.5) family. KE4/Catsup subfamily.</text>
</comment>
<dbReference type="CDD" id="cd07394">
    <property type="entry name" value="MPP_Vps29"/>
    <property type="match status" value="1"/>
</dbReference>
<dbReference type="GO" id="GO:0030904">
    <property type="term" value="C:retromer complex"/>
    <property type="evidence" value="ECO:0007669"/>
    <property type="project" value="InterPro"/>
</dbReference>
<dbReference type="InterPro" id="IPR029052">
    <property type="entry name" value="Metallo-depent_PP-like"/>
</dbReference>
<dbReference type="SUPFAM" id="SSF56300">
    <property type="entry name" value="Metallo-dependent phosphatases"/>
    <property type="match status" value="1"/>
</dbReference>
<dbReference type="GO" id="GO:0005829">
    <property type="term" value="C:cytosol"/>
    <property type="evidence" value="ECO:0007669"/>
    <property type="project" value="GOC"/>
</dbReference>
<evidence type="ECO:0000256" key="16">
    <source>
        <dbReference type="ARBA" id="ARBA00038485"/>
    </source>
</evidence>
<comment type="function">
    <text evidence="17">Component of the commander complex that is essential for endosomal recycling of transmembrane cargos; the commander complex is composed of the Csubcomplex and the retriever subcomplex. Component of the retriever complex, which is a heterotrimeric complex related to retromer cargo-selective complex (CSC) and essential for retromer-independent retrieval and recycling of numerous cargos. Component of the retromer cargo-selective complex (CSC). The CSC is believed to be the core functional component of retromer or respective retromer complex variants acting to prevent missorting of selected transmembrane cargo proteins into the lysosomal degradation pathway. In the endosomes, retriever complex drives the retrieval and recycling of NxxY-motif-containing cargo proteins by coupling to snx17, a cargo essential for the homeostatic maintenance of numerous cell surface proteins associated with processes that include cell migration, cell adhesion, nutrient supply and cell signaling. The recruitment of the retriever complex to the endosomal membrane involves Cand WASH complexes.</text>
</comment>
<evidence type="ECO:0000259" key="20">
    <source>
        <dbReference type="Pfam" id="PF12850"/>
    </source>
</evidence>
<keyword evidence="13 19" id="KW-1133">Transmembrane helix</keyword>
<evidence type="ECO:0000256" key="2">
    <source>
        <dbReference type="ARBA" id="ARBA00004481"/>
    </source>
</evidence>
<evidence type="ECO:0000256" key="14">
    <source>
        <dbReference type="ARBA" id="ARBA00023136"/>
    </source>
</evidence>
<dbReference type="GO" id="GO:0006882">
    <property type="term" value="P:intracellular zinc ion homeostasis"/>
    <property type="evidence" value="ECO:0007669"/>
    <property type="project" value="TreeGrafter"/>
</dbReference>
<dbReference type="InterPro" id="IPR028661">
    <property type="entry name" value="Vps29"/>
</dbReference>
<evidence type="ECO:0000256" key="13">
    <source>
        <dbReference type="ARBA" id="ARBA00022989"/>
    </source>
</evidence>
<comment type="similarity">
    <text evidence="4 17">Belongs to the VPS29 family.</text>
</comment>
<keyword evidence="10" id="KW-0967">Endosome</keyword>
<keyword evidence="7" id="KW-0963">Cytoplasm</keyword>
<dbReference type="InParanoid" id="E2B894"/>
<evidence type="ECO:0000256" key="9">
    <source>
        <dbReference type="ARBA" id="ARBA00022723"/>
    </source>
</evidence>
<organism evidence="22">
    <name type="scientific">Harpegnathos saltator</name>
    <name type="common">Jerdon's jumping ant</name>
    <dbReference type="NCBI Taxonomy" id="610380"/>
    <lineage>
        <taxon>Eukaryota</taxon>
        <taxon>Metazoa</taxon>
        <taxon>Ecdysozoa</taxon>
        <taxon>Arthropoda</taxon>
        <taxon>Hexapoda</taxon>
        <taxon>Insecta</taxon>
        <taxon>Pterygota</taxon>
        <taxon>Neoptera</taxon>
        <taxon>Endopterygota</taxon>
        <taxon>Hymenoptera</taxon>
        <taxon>Apocrita</taxon>
        <taxon>Aculeata</taxon>
        <taxon>Formicoidea</taxon>
        <taxon>Formicidae</taxon>
        <taxon>Ponerinae</taxon>
        <taxon>Ponerini</taxon>
        <taxon>Harpegnathos</taxon>
    </lineage>
</organism>
<dbReference type="FunFam" id="3.60.21.10:FF:000009">
    <property type="entry name" value="Vacuolar protein sorting-associated protein 29"/>
    <property type="match status" value="1"/>
</dbReference>
<dbReference type="FunCoup" id="E2B894">
    <property type="interactions" value="490"/>
</dbReference>
<sequence>MAVIVPDSNQHTTERSKWISRIVIVVFFALIILDMPTICKFHQHSESPSYMYSKEANEIYTNQQHQRHVHHEHQHDHSNDHHHDYDHVHKRPTAPRTNIHHKDHNDIILRAVSSTLVISAAPFFILFFVPLDNTKQRESLLKILLSFASGGLLGDAFLHLIPHALVPHSHDSSSEEHSHSHSHSHDNSDGTEHKHDMSVGLCVLLGIIVFLIVEKAVRIIKGDHCHSHANSVPHKESEKKEDTSSVKNEKKEDTSKTVDKTQEITGSDIKIAGYLNLVADFLHNFTDGLAIGASYMAGNSIGYVTTFTILLHEIPHEIGDFAILIQSGYSKRKAMMLQLTTAIGALLGTFVSLMAEGMGDLATKWILPFTAGGFIYIATVSVIPELLTATKLWQCSSLPSKFKKLLVPGRIQHILCTGNLCTKESYDYLKTLASDVHVVRGDFDENLNYPEQKVVTVGQFRIGLSHGHQVVPWGDPESLALIQRQLDVDILISGHTHKFEAYEHENKFYINPGSATGAYNPLDTSVIPSFVLMDIQSSTVVTYVYQLVGDEVKVERIEYKKS</sequence>
<dbReference type="GO" id="GO:0046872">
    <property type="term" value="F:metal ion binding"/>
    <property type="evidence" value="ECO:0007669"/>
    <property type="project" value="UniProtKB-KW"/>
</dbReference>
<feature type="transmembrane region" description="Helical" evidence="19">
    <location>
        <begin position="18"/>
        <end position="38"/>
    </location>
</feature>
<feature type="region of interest" description="Disordered" evidence="18">
    <location>
        <begin position="227"/>
        <end position="259"/>
    </location>
</feature>
<dbReference type="AlphaFoldDB" id="E2B894"/>
<name>E2B894_HARSA</name>
<feature type="transmembrane region" description="Helical" evidence="19">
    <location>
        <begin position="365"/>
        <end position="387"/>
    </location>
</feature>
<dbReference type="PANTHER" id="PTHR16950:SF25">
    <property type="entry name" value="ZINC TRANSPORTER SLC39A7"/>
    <property type="match status" value="1"/>
</dbReference>
<evidence type="ECO:0000313" key="21">
    <source>
        <dbReference type="EMBL" id="EFN88096.1"/>
    </source>
</evidence>
<dbReference type="OrthoDB" id="200954at2759"/>
<protein>
    <recommendedName>
        <fullName evidence="5 17">Vacuolar protein sorting-associated protein 29</fullName>
    </recommendedName>
    <alternativeName>
        <fullName evidence="15 17">Vesicle protein sorting 29</fullName>
    </alternativeName>
</protein>